<feature type="compositionally biased region" description="Acidic residues" evidence="2">
    <location>
        <begin position="237"/>
        <end position="247"/>
    </location>
</feature>
<evidence type="ECO:0000313" key="5">
    <source>
        <dbReference type="Proteomes" id="UP001412239"/>
    </source>
</evidence>
<keyword evidence="5" id="KW-1185">Reference proteome</keyword>
<feature type="compositionally biased region" description="Low complexity" evidence="2">
    <location>
        <begin position="21"/>
        <end position="31"/>
    </location>
</feature>
<dbReference type="GO" id="GO:0005525">
    <property type="term" value="F:GTP binding"/>
    <property type="evidence" value="ECO:0007669"/>
    <property type="project" value="UniProtKB-KW"/>
</dbReference>
<proteinExistence type="inferred from homology"/>
<dbReference type="AlphaFoldDB" id="A0A292Q1X2"/>
<evidence type="ECO:0000256" key="2">
    <source>
        <dbReference type="SAM" id="MobiDB-lite"/>
    </source>
</evidence>
<feature type="compositionally biased region" description="Low complexity" evidence="2">
    <location>
        <begin position="453"/>
        <end position="465"/>
    </location>
</feature>
<dbReference type="PROSITE" id="PS51719">
    <property type="entry name" value="G_SEPTIN"/>
    <property type="match status" value="1"/>
</dbReference>
<feature type="region of interest" description="Disordered" evidence="2">
    <location>
        <begin position="428"/>
        <end position="465"/>
    </location>
</feature>
<accession>A0A292Q1X2</accession>
<keyword evidence="1" id="KW-0342">GTP-binding</keyword>
<name>A0A292Q1X2_9PEZI</name>
<sequence length="549" mass="60171">MGTSSTSSPSSGLHKRPPTPKSSSPPTSSSRPPVPENTKVKDKESHPPRRSSLGFLRRSRSGDPVRKTSPSPIVAPSAPKLPEYPPAPSRNGFVRDIRDSVSIFSGQTMSSFAESPPPEGARTASNGPGGYIPGRKSTDSVVGVTGGTRYLKSSSVPFTDDPYAKEGSMAHRGRYSYASSAVSTVNSPRRVRRRRDPTPFNILVIGAKNSGKSSFLRFLRQSLALKPKRGHVVPAEELPEAPEEEDTTSNSATSTSSSRNAFKSSYLETEVDGERIGLTLWDSEGLEKGVVDLQLRETVAFLESKFEDTFNEETKVVRAPGAKDTHVHCVFLLLDPARLTPGNHYYNKKGDGDKPDLAGLDDDLDIAVLKALHGKTTVVPVISKADNCTSRHMEELKRLVRQGLERAGIDPLEALELELAEWEEEEIQQTRAKRGPLVEADEASSSSDEDAPQSSNQSVTSSISTGRKAKGLNSFLPLSIISPDGYEPGERVGRHFPWGFADPYNEAHCDFVKLKEAVFGDWRADLREKSRDVWYENWRSDRLGARRGR</sequence>
<dbReference type="FunFam" id="3.40.50.300:FF:001827">
    <property type="entry name" value="Septin"/>
    <property type="match status" value="1"/>
</dbReference>
<dbReference type="PANTHER" id="PTHR18884">
    <property type="entry name" value="SEPTIN"/>
    <property type="match status" value="1"/>
</dbReference>
<feature type="compositionally biased region" description="Basic and acidic residues" evidence="2">
    <location>
        <begin position="38"/>
        <end position="47"/>
    </location>
</feature>
<organism evidence="4 5">
    <name type="scientific">Tuber aestivum</name>
    <name type="common">summer truffle</name>
    <dbReference type="NCBI Taxonomy" id="59557"/>
    <lineage>
        <taxon>Eukaryota</taxon>
        <taxon>Fungi</taxon>
        <taxon>Dikarya</taxon>
        <taxon>Ascomycota</taxon>
        <taxon>Pezizomycotina</taxon>
        <taxon>Pezizomycetes</taxon>
        <taxon>Pezizales</taxon>
        <taxon>Tuberaceae</taxon>
        <taxon>Tuber</taxon>
    </lineage>
</organism>
<feature type="compositionally biased region" description="Low complexity" evidence="2">
    <location>
        <begin position="1"/>
        <end position="11"/>
    </location>
</feature>
<reference evidence="4" key="1">
    <citation type="submission" date="2015-10" db="EMBL/GenBank/DDBJ databases">
        <authorList>
            <person name="Regsiter A."/>
            <person name="william w."/>
        </authorList>
    </citation>
    <scope>NUCLEOTIDE SEQUENCE</scope>
    <source>
        <strain evidence="4">Montdore</strain>
    </source>
</reference>
<protein>
    <recommendedName>
        <fullName evidence="3">Septin-type G domain-containing protein</fullName>
    </recommendedName>
</protein>
<evidence type="ECO:0000259" key="3">
    <source>
        <dbReference type="PROSITE" id="PS51719"/>
    </source>
</evidence>
<feature type="compositionally biased region" description="Low complexity" evidence="2">
    <location>
        <begin position="248"/>
        <end position="258"/>
    </location>
</feature>
<dbReference type="Gene3D" id="3.40.50.300">
    <property type="entry name" value="P-loop containing nucleotide triphosphate hydrolases"/>
    <property type="match status" value="1"/>
</dbReference>
<keyword evidence="1" id="KW-0547">Nucleotide-binding</keyword>
<dbReference type="EMBL" id="LN890978">
    <property type="protein sequence ID" value="CUS13061.1"/>
    <property type="molecule type" value="Genomic_DNA"/>
</dbReference>
<feature type="region of interest" description="Disordered" evidence="2">
    <location>
        <begin position="108"/>
        <end position="139"/>
    </location>
</feature>
<evidence type="ECO:0000313" key="4">
    <source>
        <dbReference type="EMBL" id="CUS13061.1"/>
    </source>
</evidence>
<dbReference type="Proteomes" id="UP001412239">
    <property type="component" value="Unassembled WGS sequence"/>
</dbReference>
<feature type="domain" description="Septin-type G" evidence="3">
    <location>
        <begin position="196"/>
        <end position="545"/>
    </location>
</feature>
<dbReference type="InterPro" id="IPR030379">
    <property type="entry name" value="G_SEPTIN_dom"/>
</dbReference>
<feature type="region of interest" description="Disordered" evidence="2">
    <location>
        <begin position="233"/>
        <end position="261"/>
    </location>
</feature>
<dbReference type="InterPro" id="IPR027417">
    <property type="entry name" value="P-loop_NTPase"/>
</dbReference>
<comment type="similarity">
    <text evidence="1">Belongs to the TRAFAC class TrmE-Era-EngA-EngB-Septin-like GTPase superfamily. Septin GTPase family.</text>
</comment>
<dbReference type="SUPFAM" id="SSF52540">
    <property type="entry name" value="P-loop containing nucleoside triphosphate hydrolases"/>
    <property type="match status" value="1"/>
</dbReference>
<feature type="region of interest" description="Disordered" evidence="2">
    <location>
        <begin position="1"/>
        <end position="94"/>
    </location>
</feature>
<feature type="compositionally biased region" description="Acidic residues" evidence="2">
    <location>
        <begin position="439"/>
        <end position="451"/>
    </location>
</feature>
<gene>
    <name evidence="4" type="ORF">GSTUAT00002741001</name>
</gene>
<evidence type="ECO:0000256" key="1">
    <source>
        <dbReference type="RuleBase" id="RU004560"/>
    </source>
</evidence>
<dbReference type="Pfam" id="PF00735">
    <property type="entry name" value="Septin"/>
    <property type="match status" value="3"/>
</dbReference>